<name>A0A2S4W4Y9_9BASI</name>
<organism evidence="2 3">
    <name type="scientific">Puccinia striiformis</name>
    <dbReference type="NCBI Taxonomy" id="27350"/>
    <lineage>
        <taxon>Eukaryota</taxon>
        <taxon>Fungi</taxon>
        <taxon>Dikarya</taxon>
        <taxon>Basidiomycota</taxon>
        <taxon>Pucciniomycotina</taxon>
        <taxon>Pucciniomycetes</taxon>
        <taxon>Pucciniales</taxon>
        <taxon>Pucciniaceae</taxon>
        <taxon>Puccinia</taxon>
    </lineage>
</organism>
<dbReference type="AlphaFoldDB" id="A0A2S4W4Y9"/>
<feature type="compositionally biased region" description="Basic and acidic residues" evidence="1">
    <location>
        <begin position="65"/>
        <end position="79"/>
    </location>
</feature>
<dbReference type="Proteomes" id="UP000239156">
    <property type="component" value="Unassembled WGS sequence"/>
</dbReference>
<protein>
    <submittedName>
        <fullName evidence="2">Uncharacterized protein</fullName>
    </submittedName>
</protein>
<dbReference type="VEuPathDB" id="FungiDB:PSHT_10647"/>
<dbReference type="VEuPathDB" id="FungiDB:PSTT_00996"/>
<feature type="region of interest" description="Disordered" evidence="1">
    <location>
        <begin position="391"/>
        <end position="414"/>
    </location>
</feature>
<dbReference type="EMBL" id="PKSL01000005">
    <property type="protein sequence ID" value="POW16844.1"/>
    <property type="molecule type" value="Genomic_DNA"/>
</dbReference>
<reference evidence="2" key="1">
    <citation type="submission" date="2017-12" db="EMBL/GenBank/DDBJ databases">
        <title>Gene loss provides genomic basis for host adaptation in cereal stripe rust fungi.</title>
        <authorList>
            <person name="Xia C."/>
        </authorList>
    </citation>
    <scope>NUCLEOTIDE SEQUENCE [LARGE SCALE GENOMIC DNA]</scope>
    <source>
        <strain evidence="2">93-210</strain>
    </source>
</reference>
<gene>
    <name evidence="2" type="ORF">PSTT_00996</name>
</gene>
<feature type="compositionally biased region" description="Low complexity" evidence="1">
    <location>
        <begin position="395"/>
        <end position="405"/>
    </location>
</feature>
<evidence type="ECO:0000313" key="2">
    <source>
        <dbReference type="EMBL" id="POW16844.1"/>
    </source>
</evidence>
<feature type="region of interest" description="Disordered" evidence="1">
    <location>
        <begin position="282"/>
        <end position="301"/>
    </location>
</feature>
<feature type="region of interest" description="Disordered" evidence="1">
    <location>
        <begin position="20"/>
        <end position="79"/>
    </location>
</feature>
<proteinExistence type="predicted"/>
<evidence type="ECO:0000313" key="3">
    <source>
        <dbReference type="Proteomes" id="UP000239156"/>
    </source>
</evidence>
<keyword evidence="3" id="KW-1185">Reference proteome</keyword>
<comment type="caution">
    <text evidence="2">The sequence shown here is derived from an EMBL/GenBank/DDBJ whole genome shotgun (WGS) entry which is preliminary data.</text>
</comment>
<feature type="compositionally biased region" description="Low complexity" evidence="1">
    <location>
        <begin position="27"/>
        <end position="41"/>
    </location>
</feature>
<sequence length="518" mass="58375">MIIPEIPIFIVSDLDSNTSISSMSVQRSPTTSGTRPTTRSTARINNNTREDLSEDEGDQTLNPRITKDGNHYGHPALDSRRSQSSIIRDALSRFGPGDLLKPDGSNFRTWYRELVEIAFSYLDNAEFFMREQLDSPMERVARSILLGSVDRSLRHELYDCRTSYGMVQILRTRFRTINRAAQLNRWSRLHRINVTLETNIPELATTYRNAYADFLESGLDLNEDNVLGLLLQSSIRNNTDLRNEFDNRVDTVLSWNQDRPLSFNRLVDVLISSQQRVNDRLGDQRQEAAPAAYSTDAHAQDRQDSIISHPDNIYAQAAHPSRPLPNRSGVSALLQNQLPVLSNKLTPDLVGPSPRHLVSLPTTPSLPLPIFPPLLTCQIVIRPDPITTPYVPRIRTGPATTTLRRAPPPEKPHQHHGVLYCEHANNTLISLAALRIAGFSVSYNCKDDSFNLYKGIHFWIKSCLHVASRKWVFPYPLRSLNTTVHNSKPTVVTTLQATPTASHIPFLYHNGTPSVPCE</sequence>
<accession>A0A2S4W4Y9</accession>
<evidence type="ECO:0000256" key="1">
    <source>
        <dbReference type="SAM" id="MobiDB-lite"/>
    </source>
</evidence>